<dbReference type="RefSeq" id="WP_348737290.1">
    <property type="nucleotide sequence ID" value="NZ_CAXJRC010000006.1"/>
</dbReference>
<evidence type="ECO:0000256" key="1">
    <source>
        <dbReference type="SAM" id="Phobius"/>
    </source>
</evidence>
<keyword evidence="1" id="KW-1133">Transmembrane helix</keyword>
<dbReference type="Proteomes" id="UP001497602">
    <property type="component" value="Unassembled WGS sequence"/>
</dbReference>
<protein>
    <submittedName>
        <fullName evidence="2">Uncharacterized protein</fullName>
    </submittedName>
</protein>
<keyword evidence="1" id="KW-0472">Membrane</keyword>
<name>A0ABP1F6W4_9FLAO</name>
<keyword evidence="1" id="KW-0812">Transmembrane</keyword>
<gene>
    <name evidence="2" type="ORF">T190115A13A_150097</name>
</gene>
<feature type="transmembrane region" description="Helical" evidence="1">
    <location>
        <begin position="34"/>
        <end position="52"/>
    </location>
</feature>
<accession>A0ABP1F6W4</accession>
<proteinExistence type="predicted"/>
<sequence length="64" mass="7472">MKKQQNLLRISIVIICGLLIFSGILTILRIEEIPSRYLGILNLVLLIILAFLDTKLRKRTQKYF</sequence>
<organism evidence="2 3">
    <name type="scientific">Tenacibaculum vairaonense</name>
    <dbReference type="NCBI Taxonomy" id="3137860"/>
    <lineage>
        <taxon>Bacteria</taxon>
        <taxon>Pseudomonadati</taxon>
        <taxon>Bacteroidota</taxon>
        <taxon>Flavobacteriia</taxon>
        <taxon>Flavobacteriales</taxon>
        <taxon>Flavobacteriaceae</taxon>
        <taxon>Tenacibaculum</taxon>
    </lineage>
</organism>
<evidence type="ECO:0000313" key="3">
    <source>
        <dbReference type="Proteomes" id="UP001497602"/>
    </source>
</evidence>
<comment type="caution">
    <text evidence="2">The sequence shown here is derived from an EMBL/GenBank/DDBJ whole genome shotgun (WGS) entry which is preliminary data.</text>
</comment>
<dbReference type="EMBL" id="CAXJRC010000006">
    <property type="protein sequence ID" value="CAL2105466.1"/>
    <property type="molecule type" value="Genomic_DNA"/>
</dbReference>
<feature type="transmembrane region" description="Helical" evidence="1">
    <location>
        <begin position="7"/>
        <end position="28"/>
    </location>
</feature>
<evidence type="ECO:0000313" key="2">
    <source>
        <dbReference type="EMBL" id="CAL2105466.1"/>
    </source>
</evidence>
<reference evidence="2 3" key="1">
    <citation type="submission" date="2024-05" db="EMBL/GenBank/DDBJ databases">
        <authorList>
            <person name="Duchaud E."/>
        </authorList>
    </citation>
    <scope>NUCLEOTIDE SEQUENCE [LARGE SCALE GENOMIC DNA]</scope>
    <source>
        <strain evidence="2">Ena-SAMPLE-TAB-13-05-2024-13:56:06:370-140305</strain>
    </source>
</reference>
<keyword evidence="3" id="KW-1185">Reference proteome</keyword>